<evidence type="ECO:0000313" key="3">
    <source>
        <dbReference type="EMBL" id="KPQ30271.1"/>
    </source>
</evidence>
<evidence type="ECO:0000259" key="2">
    <source>
        <dbReference type="PROSITE" id="PS51704"/>
    </source>
</evidence>
<dbReference type="Pfam" id="PF03009">
    <property type="entry name" value="GDPD"/>
    <property type="match status" value="1"/>
</dbReference>
<feature type="transmembrane region" description="Helical" evidence="1">
    <location>
        <begin position="269"/>
        <end position="296"/>
    </location>
</feature>
<protein>
    <submittedName>
        <fullName evidence="3">Glycerophosphoryl diester phosphodiesterase</fullName>
        <ecNumber evidence="3">3.1.4.46</ecNumber>
    </submittedName>
</protein>
<evidence type="ECO:0000256" key="1">
    <source>
        <dbReference type="SAM" id="Phobius"/>
    </source>
</evidence>
<dbReference type="OrthoDB" id="9795622at2"/>
<dbReference type="InterPro" id="IPR017946">
    <property type="entry name" value="PLC-like_Pdiesterase_TIM-brl"/>
</dbReference>
<keyword evidence="1" id="KW-1133">Transmembrane helix</keyword>
<dbReference type="Pfam" id="PF10110">
    <property type="entry name" value="GPDPase_memb"/>
    <property type="match status" value="1"/>
</dbReference>
<dbReference type="Gene3D" id="3.20.20.190">
    <property type="entry name" value="Phosphatidylinositol (PI) phosphodiesterase"/>
    <property type="match status" value="1"/>
</dbReference>
<sequence>MILNALTRQAMALLRHHHRSLLVLYLTFTGLSIAVIAPLVTAALSALRPLTGDAAITSGGLLEFLTSAGGVFWLLITVLFTALLIILQQASITLIAAQPKDHSLRATIRALWGVGRRFPALAILATLQTAAHLVLALPFVTGIGIAWHLLLTHYDPYLLNLDRPAILWWFAGFCVVMFAGLMLANGALFLRWILAIPILMLDGDPPIQALRHSQLRTKSTPQAAAGTLALGILAVFLAPALVTLAFNLLAASLFQVLPETMPVLLPTVILLMGGYLLTSLALTFLASSALGTLIVARHQSITGHQAHWLQPSVTPPNTKTGREAWLLEGLVIVLVLLQSFWLVTSLEQNDNATITAHRGSAFKAPENSLSAIHQAVRDGADYIEIDVQLTRDGVAVLWHDADMQRIFGKPERITDVDFEDVQALDAGSWFDVSFAGENIATLAQAIDAVRGQSRLFVDLKPNRNEEALVTEVIRTLQDNDAVEGTIMAAADWPVLEQAKNMEPRLKTALLAQFVVGPLWQDRYDILALRMNRASPAAVARAHKADNELHVWTVNQPKDMARLLDMGVDNIITDRPDVLAKLLAEREALTDAERLAMQIRNWLR</sequence>
<feature type="domain" description="GP-PDE" evidence="2">
    <location>
        <begin position="352"/>
        <end position="582"/>
    </location>
</feature>
<reference evidence="3 4" key="1">
    <citation type="submission" date="2015-09" db="EMBL/GenBank/DDBJ databases">
        <title>Identification and resolution of microdiversity through metagenomic sequencing of parallel consortia.</title>
        <authorList>
            <person name="Nelson W.C."/>
            <person name="Romine M.F."/>
            <person name="Lindemann S.R."/>
        </authorList>
    </citation>
    <scope>NUCLEOTIDE SEQUENCE [LARGE SCALE GENOMIC DNA]</scope>
    <source>
        <strain evidence="3">HL-55</strain>
    </source>
</reference>
<accession>A0A0P8D3D5</accession>
<comment type="caution">
    <text evidence="3">The sequence shown here is derived from an EMBL/GenBank/DDBJ whole genome shotgun (WGS) entry which is preliminary data.</text>
</comment>
<dbReference type="InterPro" id="IPR030395">
    <property type="entry name" value="GP_PDE_dom"/>
</dbReference>
<gene>
    <name evidence="3" type="primary">glpQ</name>
    <name evidence="3" type="ORF">HLUCCX14_01575</name>
</gene>
<dbReference type="GO" id="GO:0008889">
    <property type="term" value="F:glycerophosphodiester phosphodiesterase activity"/>
    <property type="evidence" value="ECO:0007669"/>
    <property type="project" value="UniProtKB-EC"/>
</dbReference>
<dbReference type="PATRIC" id="fig|1305731.5.peg.3110"/>
<dbReference type="InterPro" id="IPR018476">
    <property type="entry name" value="GlyceroP-diester-Pdiesterase_M"/>
</dbReference>
<dbReference type="Proteomes" id="UP000050416">
    <property type="component" value="Unassembled WGS sequence"/>
</dbReference>
<keyword evidence="1" id="KW-0812">Transmembrane</keyword>
<feature type="transmembrane region" description="Helical" evidence="1">
    <location>
        <begin position="21"/>
        <end position="44"/>
    </location>
</feature>
<name>A0A0P8D3D5_9GAMM</name>
<keyword evidence="1" id="KW-0472">Membrane</keyword>
<feature type="transmembrane region" description="Helical" evidence="1">
    <location>
        <begin position="118"/>
        <end position="146"/>
    </location>
</feature>
<keyword evidence="3" id="KW-0378">Hydrolase</keyword>
<organism evidence="3 4">
    <name type="scientific">Marinobacter excellens HL-55</name>
    <dbReference type="NCBI Taxonomy" id="1305731"/>
    <lineage>
        <taxon>Bacteria</taxon>
        <taxon>Pseudomonadati</taxon>
        <taxon>Pseudomonadota</taxon>
        <taxon>Gammaproteobacteria</taxon>
        <taxon>Pseudomonadales</taxon>
        <taxon>Marinobacteraceae</taxon>
        <taxon>Marinobacter</taxon>
    </lineage>
</organism>
<dbReference type="GO" id="GO:0006629">
    <property type="term" value="P:lipid metabolic process"/>
    <property type="evidence" value="ECO:0007669"/>
    <property type="project" value="InterPro"/>
</dbReference>
<feature type="transmembrane region" description="Helical" evidence="1">
    <location>
        <begin position="223"/>
        <end position="249"/>
    </location>
</feature>
<feature type="transmembrane region" description="Helical" evidence="1">
    <location>
        <begin position="325"/>
        <end position="343"/>
    </location>
</feature>
<proteinExistence type="predicted"/>
<dbReference type="STRING" id="1305731.GCA_000934705_01555"/>
<dbReference type="EMBL" id="LJZQ01000002">
    <property type="protein sequence ID" value="KPQ30271.1"/>
    <property type="molecule type" value="Genomic_DNA"/>
</dbReference>
<dbReference type="PROSITE" id="PS51704">
    <property type="entry name" value="GP_PDE"/>
    <property type="match status" value="1"/>
</dbReference>
<dbReference type="SUPFAM" id="SSF51695">
    <property type="entry name" value="PLC-like phosphodiesterases"/>
    <property type="match status" value="1"/>
</dbReference>
<dbReference type="AlphaFoldDB" id="A0A0P8D3D5"/>
<feature type="transmembrane region" description="Helical" evidence="1">
    <location>
        <begin position="71"/>
        <end position="97"/>
    </location>
</feature>
<dbReference type="PANTHER" id="PTHR46211">
    <property type="entry name" value="GLYCEROPHOSPHORYL DIESTER PHOSPHODIESTERASE"/>
    <property type="match status" value="1"/>
</dbReference>
<evidence type="ECO:0000313" key="4">
    <source>
        <dbReference type="Proteomes" id="UP000050416"/>
    </source>
</evidence>
<feature type="transmembrane region" description="Helical" evidence="1">
    <location>
        <begin position="166"/>
        <end position="190"/>
    </location>
</feature>
<dbReference type="EC" id="3.1.4.46" evidence="3"/>
<dbReference type="PANTHER" id="PTHR46211:SF1">
    <property type="entry name" value="GLYCEROPHOSPHODIESTER PHOSPHODIESTERASE, CYTOPLASMIC"/>
    <property type="match status" value="1"/>
</dbReference>